<dbReference type="Pfam" id="PF19987">
    <property type="entry name" value="DUF6423"/>
    <property type="match status" value="1"/>
</dbReference>
<evidence type="ECO:0000313" key="2">
    <source>
        <dbReference type="Proteomes" id="UP000028492"/>
    </source>
</evidence>
<accession>A0A075UX89</accession>
<proteinExistence type="predicted"/>
<dbReference type="AlphaFoldDB" id="A0A075UX89"/>
<dbReference type="KEGG" id="aja:AJAP_30215"/>
<sequence length="182" mass="20228">MSSPEFPGLDVSTRVRARDIQMAGVADVRRRVLMISGAIDTTEHDISVSVNLPEPGRWQVIKSETNLTDKTWVAMQVVTDEDSTFVNDADTLVLSRQFSKSFMTPDQRRLTFYDGEVRPGEAVLKVYSLDAGGRKPTYSYSRYSPIATDTAEQSQQTLDDLIGNGMKQRPVIELIVPVTVIG</sequence>
<dbReference type="HOGENOM" id="CLU_1479144_0_0_11"/>
<name>A0A075UX89_9PSEU</name>
<dbReference type="InterPro" id="IPR046308">
    <property type="entry name" value="DUF6423"/>
</dbReference>
<dbReference type="STRING" id="208439.AJAP_30215"/>
<organism evidence="1 2">
    <name type="scientific">Amycolatopsis japonica</name>
    <dbReference type="NCBI Taxonomy" id="208439"/>
    <lineage>
        <taxon>Bacteria</taxon>
        <taxon>Bacillati</taxon>
        <taxon>Actinomycetota</taxon>
        <taxon>Actinomycetes</taxon>
        <taxon>Pseudonocardiales</taxon>
        <taxon>Pseudonocardiaceae</taxon>
        <taxon>Amycolatopsis</taxon>
        <taxon>Amycolatopsis japonica group</taxon>
    </lineage>
</organism>
<protein>
    <submittedName>
        <fullName evidence="1">Uncharacterized protein</fullName>
    </submittedName>
</protein>
<keyword evidence="2" id="KW-1185">Reference proteome</keyword>
<dbReference type="eggNOG" id="ENOG50334HU">
    <property type="taxonomic scope" value="Bacteria"/>
</dbReference>
<dbReference type="EMBL" id="CP008953">
    <property type="protein sequence ID" value="AIG78872.1"/>
    <property type="molecule type" value="Genomic_DNA"/>
</dbReference>
<evidence type="ECO:0000313" key="1">
    <source>
        <dbReference type="EMBL" id="AIG78872.1"/>
    </source>
</evidence>
<dbReference type="Proteomes" id="UP000028492">
    <property type="component" value="Chromosome"/>
</dbReference>
<reference evidence="1 2" key="1">
    <citation type="journal article" date="2014" name="J. Biotechnol.">
        <title>Complete genome sequence of the actinobacterium Amycolatopsis japonica MG417-CF17(T) (=DSM 44213T) producing (S,S)-N,N'-ethylenediaminedisuccinic acid.</title>
        <authorList>
            <person name="Stegmann E."/>
            <person name="Albersmeier A."/>
            <person name="Spohn M."/>
            <person name="Gert H."/>
            <person name="Weber T."/>
            <person name="Wohlleben W."/>
            <person name="Kalinowski J."/>
            <person name="Ruckert C."/>
        </authorList>
    </citation>
    <scope>NUCLEOTIDE SEQUENCE [LARGE SCALE GENOMIC DNA]</scope>
    <source>
        <strain evidence="2">MG417-CF17 (DSM 44213)</strain>
    </source>
</reference>
<gene>
    <name evidence="1" type="ORF">AJAP_30215</name>
</gene>